<gene>
    <name evidence="1" type="ORF">DVH24_036291</name>
</gene>
<accession>A0A498IFE6</accession>
<dbReference type="AlphaFoldDB" id="A0A498IFE6"/>
<feature type="non-terminal residue" evidence="1">
    <location>
        <position position="1"/>
    </location>
</feature>
<protein>
    <submittedName>
        <fullName evidence="1">Uncharacterized protein</fullName>
    </submittedName>
</protein>
<name>A0A498IFE6_MALDO</name>
<dbReference type="Proteomes" id="UP000290289">
    <property type="component" value="Chromosome 12"/>
</dbReference>
<dbReference type="EMBL" id="RDQH01000338">
    <property type="protein sequence ID" value="RXH81950.1"/>
    <property type="molecule type" value="Genomic_DNA"/>
</dbReference>
<organism evidence="1 2">
    <name type="scientific">Malus domestica</name>
    <name type="common">Apple</name>
    <name type="synonym">Pyrus malus</name>
    <dbReference type="NCBI Taxonomy" id="3750"/>
    <lineage>
        <taxon>Eukaryota</taxon>
        <taxon>Viridiplantae</taxon>
        <taxon>Streptophyta</taxon>
        <taxon>Embryophyta</taxon>
        <taxon>Tracheophyta</taxon>
        <taxon>Spermatophyta</taxon>
        <taxon>Magnoliopsida</taxon>
        <taxon>eudicotyledons</taxon>
        <taxon>Gunneridae</taxon>
        <taxon>Pentapetalae</taxon>
        <taxon>rosids</taxon>
        <taxon>fabids</taxon>
        <taxon>Rosales</taxon>
        <taxon>Rosaceae</taxon>
        <taxon>Amygdaloideae</taxon>
        <taxon>Maleae</taxon>
        <taxon>Malus</taxon>
    </lineage>
</organism>
<keyword evidence="2" id="KW-1185">Reference proteome</keyword>
<proteinExistence type="predicted"/>
<evidence type="ECO:0000313" key="1">
    <source>
        <dbReference type="EMBL" id="RXH81950.1"/>
    </source>
</evidence>
<evidence type="ECO:0000313" key="2">
    <source>
        <dbReference type="Proteomes" id="UP000290289"/>
    </source>
</evidence>
<reference evidence="1 2" key="1">
    <citation type="submission" date="2018-10" db="EMBL/GenBank/DDBJ databases">
        <title>A high-quality apple genome assembly.</title>
        <authorList>
            <person name="Hu J."/>
        </authorList>
    </citation>
    <scope>NUCLEOTIDE SEQUENCE [LARGE SCALE GENOMIC DNA]</scope>
    <source>
        <strain evidence="2">cv. HFTH1</strain>
        <tissue evidence="1">Young leaf</tissue>
    </source>
</reference>
<comment type="caution">
    <text evidence="1">The sequence shown here is derived from an EMBL/GenBank/DDBJ whole genome shotgun (WGS) entry which is preliminary data.</text>
</comment>
<sequence length="109" mass="12875">RVWKRDILELLFCEEEINLIRSILISICDPSNRLIWHYKVKGCFLVKFAYHVTCEWLTPVNRKLCTHVCRQANTVAHRLARFGLNVGSQCEWFAQPHSFIIDLLIEDTM</sequence>